<dbReference type="AlphaFoldDB" id="A0A6A6Y637"/>
<reference evidence="2 4" key="1">
    <citation type="journal article" date="2020" name="Stud. Mycol.">
        <title>101 Dothideomycetes genomes: a test case for predicting lifestyles and emergence of pathogens.</title>
        <authorList>
            <person name="Haridas S."/>
            <person name="Albert R."/>
            <person name="Binder M."/>
            <person name="Bloem J."/>
            <person name="Labutti K."/>
            <person name="Salamov A."/>
            <person name="Andreopoulos B."/>
            <person name="Baker S."/>
            <person name="Barry K."/>
            <person name="Bills G."/>
            <person name="Bluhm B."/>
            <person name="Cannon C."/>
            <person name="Castanera R."/>
            <person name="Culley D."/>
            <person name="Daum C."/>
            <person name="Ezra D."/>
            <person name="Gonzalez J."/>
            <person name="Henrissat B."/>
            <person name="Kuo A."/>
            <person name="Liang C."/>
            <person name="Lipzen A."/>
            <person name="Lutzoni F."/>
            <person name="Magnuson J."/>
            <person name="Mondo S."/>
            <person name="Nolan M."/>
            <person name="Ohm R."/>
            <person name="Pangilinan J."/>
            <person name="Park H.-J."/>
            <person name="Ramirez L."/>
            <person name="Alfaro M."/>
            <person name="Sun H."/>
            <person name="Tritt A."/>
            <person name="Yoshinaga Y."/>
            <person name="Zwiers L.-H."/>
            <person name="Turgeon B."/>
            <person name="Goodwin S."/>
            <person name="Spatafora J."/>
            <person name="Crous P."/>
            <person name="Grigoriev I."/>
        </authorList>
    </citation>
    <scope>NUCLEOTIDE SEQUENCE</scope>
    <source>
        <strain evidence="2 4">CBS 304.34</strain>
    </source>
</reference>
<evidence type="ECO:0000313" key="4">
    <source>
        <dbReference type="RefSeq" id="XP_033571226.1"/>
    </source>
</evidence>
<sequence>MATVEMDLQLPTSNTPTPIATPTPTRTPAKDALVLRAVNSAARRSENAGRPNVGKALRRLYDDSRFDRDNAKLLDAVLRKKTTRQQRADFRAFIKREGQAEKKRDRRLKAVKTKTTSQHALPALEHPEQGMSSEAEARALETFRRLTISEDKQEETVVGLDGAEEREERMEDVA</sequence>
<keyword evidence="3" id="KW-1185">Reference proteome</keyword>
<feature type="region of interest" description="Disordered" evidence="1">
    <location>
        <begin position="1"/>
        <end position="27"/>
    </location>
</feature>
<evidence type="ECO:0000313" key="3">
    <source>
        <dbReference type="Proteomes" id="UP000504636"/>
    </source>
</evidence>
<dbReference type="OrthoDB" id="5876363at2759"/>
<feature type="compositionally biased region" description="Low complexity" evidence="1">
    <location>
        <begin position="11"/>
        <end position="27"/>
    </location>
</feature>
<protein>
    <submittedName>
        <fullName evidence="2 4">Uncharacterized protein</fullName>
    </submittedName>
</protein>
<gene>
    <name evidence="2 4" type="ORF">BDZ99DRAFT_525856</name>
</gene>
<accession>A0A6A6Y637</accession>
<dbReference type="EMBL" id="MU003714">
    <property type="protein sequence ID" value="KAF2804262.1"/>
    <property type="molecule type" value="Genomic_DNA"/>
</dbReference>
<dbReference type="RefSeq" id="XP_033571226.1">
    <property type="nucleotide sequence ID" value="XM_033726071.1"/>
</dbReference>
<dbReference type="Proteomes" id="UP000504636">
    <property type="component" value="Unplaced"/>
</dbReference>
<reference evidence="4" key="3">
    <citation type="submission" date="2025-04" db="UniProtKB">
        <authorList>
            <consortium name="RefSeq"/>
        </authorList>
    </citation>
    <scope>IDENTIFICATION</scope>
    <source>
        <strain evidence="4">CBS 304.34</strain>
    </source>
</reference>
<evidence type="ECO:0000256" key="1">
    <source>
        <dbReference type="SAM" id="MobiDB-lite"/>
    </source>
</evidence>
<feature type="region of interest" description="Disordered" evidence="1">
    <location>
        <begin position="98"/>
        <end position="117"/>
    </location>
</feature>
<reference evidence="4" key="2">
    <citation type="submission" date="2020-04" db="EMBL/GenBank/DDBJ databases">
        <authorList>
            <consortium name="NCBI Genome Project"/>
        </authorList>
    </citation>
    <scope>NUCLEOTIDE SEQUENCE</scope>
    <source>
        <strain evidence="4">CBS 304.34</strain>
    </source>
</reference>
<feature type="region of interest" description="Disordered" evidence="1">
    <location>
        <begin position="151"/>
        <end position="174"/>
    </location>
</feature>
<name>A0A6A6Y637_9PEZI</name>
<dbReference type="GeneID" id="54466964"/>
<evidence type="ECO:0000313" key="2">
    <source>
        <dbReference type="EMBL" id="KAF2804262.1"/>
    </source>
</evidence>
<organism evidence="2">
    <name type="scientific">Mytilinidion resinicola</name>
    <dbReference type="NCBI Taxonomy" id="574789"/>
    <lineage>
        <taxon>Eukaryota</taxon>
        <taxon>Fungi</taxon>
        <taxon>Dikarya</taxon>
        <taxon>Ascomycota</taxon>
        <taxon>Pezizomycotina</taxon>
        <taxon>Dothideomycetes</taxon>
        <taxon>Pleosporomycetidae</taxon>
        <taxon>Mytilinidiales</taxon>
        <taxon>Mytilinidiaceae</taxon>
        <taxon>Mytilinidion</taxon>
    </lineage>
</organism>
<proteinExistence type="predicted"/>